<evidence type="ECO:0000256" key="6">
    <source>
        <dbReference type="ARBA" id="ARBA00023136"/>
    </source>
</evidence>
<feature type="transmembrane region" description="Helical" evidence="9">
    <location>
        <begin position="250"/>
        <end position="272"/>
    </location>
</feature>
<dbReference type="PROSITE" id="PS50920">
    <property type="entry name" value="SOLCAR"/>
    <property type="match status" value="3"/>
</dbReference>
<dbReference type="InterPro" id="IPR018108">
    <property type="entry name" value="MCP_transmembrane"/>
</dbReference>
<evidence type="ECO:0000256" key="4">
    <source>
        <dbReference type="ARBA" id="ARBA00022692"/>
    </source>
</evidence>
<feature type="repeat" description="Solcar" evidence="7">
    <location>
        <begin position="211"/>
        <end position="295"/>
    </location>
</feature>
<dbReference type="Proteomes" id="UP000694941">
    <property type="component" value="Unplaced"/>
</dbReference>
<feature type="repeat" description="Solcar" evidence="7">
    <location>
        <begin position="23"/>
        <end position="110"/>
    </location>
</feature>
<evidence type="ECO:0000256" key="2">
    <source>
        <dbReference type="ARBA" id="ARBA00006375"/>
    </source>
</evidence>
<comment type="similarity">
    <text evidence="2 8">Belongs to the mitochondrial carrier (TC 2.A.29) family.</text>
</comment>
<dbReference type="PANTHER" id="PTHR46181">
    <property type="entry name" value="MITOCHONDRIAL GLYCINE TRANSPORTER"/>
    <property type="match status" value="1"/>
</dbReference>
<keyword evidence="4 7" id="KW-0812">Transmembrane</keyword>
<evidence type="ECO:0000313" key="11">
    <source>
        <dbReference type="RefSeq" id="XP_022257014.1"/>
    </source>
</evidence>
<evidence type="ECO:0000256" key="5">
    <source>
        <dbReference type="ARBA" id="ARBA00022737"/>
    </source>
</evidence>
<keyword evidence="9" id="KW-1133">Transmembrane helix</keyword>
<dbReference type="GeneID" id="106472778"/>
<evidence type="ECO:0000256" key="8">
    <source>
        <dbReference type="RuleBase" id="RU000488"/>
    </source>
</evidence>
<keyword evidence="3 8" id="KW-0813">Transport</keyword>
<organism evidence="10 11">
    <name type="scientific">Limulus polyphemus</name>
    <name type="common">Atlantic horseshoe crab</name>
    <dbReference type="NCBI Taxonomy" id="6850"/>
    <lineage>
        <taxon>Eukaryota</taxon>
        <taxon>Metazoa</taxon>
        <taxon>Ecdysozoa</taxon>
        <taxon>Arthropoda</taxon>
        <taxon>Chelicerata</taxon>
        <taxon>Merostomata</taxon>
        <taxon>Xiphosura</taxon>
        <taxon>Limulidae</taxon>
        <taxon>Limulus</taxon>
    </lineage>
</organism>
<dbReference type="PANTHER" id="PTHR46181:SF3">
    <property type="entry name" value="MITOCHONDRIAL GLYCINE TRANSPORTER"/>
    <property type="match status" value="1"/>
</dbReference>
<evidence type="ECO:0000313" key="10">
    <source>
        <dbReference type="Proteomes" id="UP000694941"/>
    </source>
</evidence>
<keyword evidence="5" id="KW-0677">Repeat</keyword>
<proteinExistence type="inferred from homology"/>
<accession>A0ABM1TMA8</accession>
<dbReference type="SUPFAM" id="SSF103506">
    <property type="entry name" value="Mitochondrial carrier"/>
    <property type="match status" value="1"/>
</dbReference>
<reference evidence="11" key="1">
    <citation type="submission" date="2025-08" db="UniProtKB">
        <authorList>
            <consortium name="RefSeq"/>
        </authorList>
    </citation>
    <scope>IDENTIFICATION</scope>
    <source>
        <tissue evidence="11">Muscle</tissue>
    </source>
</reference>
<evidence type="ECO:0000256" key="3">
    <source>
        <dbReference type="ARBA" id="ARBA00022448"/>
    </source>
</evidence>
<evidence type="ECO:0000256" key="9">
    <source>
        <dbReference type="SAM" id="Phobius"/>
    </source>
</evidence>
<keyword evidence="10" id="KW-1185">Reference proteome</keyword>
<gene>
    <name evidence="11" type="primary">LOC106472778</name>
</gene>
<protein>
    <submittedName>
        <fullName evidence="11">Solute carrier family 25 member 38-like</fullName>
    </submittedName>
</protein>
<feature type="transmembrane region" description="Helical" evidence="9">
    <location>
        <begin position="125"/>
        <end position="143"/>
    </location>
</feature>
<dbReference type="Pfam" id="PF00153">
    <property type="entry name" value="Mito_carr"/>
    <property type="match status" value="3"/>
</dbReference>
<feature type="transmembrane region" description="Helical" evidence="9">
    <location>
        <begin position="209"/>
        <end position="230"/>
    </location>
</feature>
<keyword evidence="6 7" id="KW-0472">Membrane</keyword>
<dbReference type="InterPro" id="IPR023395">
    <property type="entry name" value="MCP_dom_sf"/>
</dbReference>
<dbReference type="PRINTS" id="PR00926">
    <property type="entry name" value="MITOCARRIER"/>
</dbReference>
<feature type="repeat" description="Solcar" evidence="7">
    <location>
        <begin position="125"/>
        <end position="201"/>
    </location>
</feature>
<dbReference type="InterPro" id="IPR002067">
    <property type="entry name" value="MCP"/>
</dbReference>
<comment type="subcellular location">
    <subcellularLocation>
        <location evidence="1">Membrane</location>
        <topology evidence="1">Multi-pass membrane protein</topology>
    </subcellularLocation>
</comment>
<dbReference type="RefSeq" id="XP_022257014.1">
    <property type="nucleotide sequence ID" value="XM_022401306.1"/>
</dbReference>
<dbReference type="Gene3D" id="1.50.40.10">
    <property type="entry name" value="Mitochondrial carrier domain"/>
    <property type="match status" value="2"/>
</dbReference>
<sequence>MSFSTIINLNNHLLAMVDLLNNYPVLKSFLAGSISGTCSTLLFQPLDLLKTRLQSPLKASTIEHGMVSLFFQVIKNEKVFSLWKGTIPSMTRCVPGVGLYFCSLNWLQRKFLKNLHFNQGRICRYLMLVFYLAGTILLPFTVIKTRYESGVYTYGSVFQALRIIHATEGFKGLFSGLIPTLLRDAPYSGIYLMFYTQTKKHIPESWRDGIIQVPTVFLCGTFSGIMASIFTQPSDVIKTHMQLYPRKFKGVSVAICYVYKEYGLIGFFRGLAPRVLRRTLMTALAWTVYEQVSRELGLK</sequence>
<evidence type="ECO:0000256" key="1">
    <source>
        <dbReference type="ARBA" id="ARBA00004141"/>
    </source>
</evidence>
<evidence type="ECO:0000256" key="7">
    <source>
        <dbReference type="PROSITE-ProRule" id="PRU00282"/>
    </source>
</evidence>
<name>A0ABM1TMA8_LIMPO</name>